<reference evidence="1" key="1">
    <citation type="submission" date="2023-10" db="EMBL/GenBank/DDBJ databases">
        <authorList>
            <person name="Chen Y."/>
            <person name="Shah S."/>
            <person name="Dougan E. K."/>
            <person name="Thang M."/>
            <person name="Chan C."/>
        </authorList>
    </citation>
    <scope>NUCLEOTIDE SEQUENCE [LARGE SCALE GENOMIC DNA]</scope>
</reference>
<evidence type="ECO:0000313" key="2">
    <source>
        <dbReference type="Proteomes" id="UP001189429"/>
    </source>
</evidence>
<protein>
    <submittedName>
        <fullName evidence="1">Uncharacterized protein</fullName>
    </submittedName>
</protein>
<feature type="non-terminal residue" evidence="1">
    <location>
        <position position="130"/>
    </location>
</feature>
<proteinExistence type="predicted"/>
<organism evidence="1 2">
    <name type="scientific">Prorocentrum cordatum</name>
    <dbReference type="NCBI Taxonomy" id="2364126"/>
    <lineage>
        <taxon>Eukaryota</taxon>
        <taxon>Sar</taxon>
        <taxon>Alveolata</taxon>
        <taxon>Dinophyceae</taxon>
        <taxon>Prorocentrales</taxon>
        <taxon>Prorocentraceae</taxon>
        <taxon>Prorocentrum</taxon>
    </lineage>
</organism>
<name>A0ABN9QXF4_9DINO</name>
<keyword evidence="2" id="KW-1185">Reference proteome</keyword>
<dbReference type="EMBL" id="CAUYUJ010004508">
    <property type="protein sequence ID" value="CAK0809877.1"/>
    <property type="molecule type" value="Genomic_DNA"/>
</dbReference>
<comment type="caution">
    <text evidence="1">The sequence shown here is derived from an EMBL/GenBank/DDBJ whole genome shotgun (WGS) entry which is preliminary data.</text>
</comment>
<dbReference type="Proteomes" id="UP001189429">
    <property type="component" value="Unassembled WGS sequence"/>
</dbReference>
<evidence type="ECO:0000313" key="1">
    <source>
        <dbReference type="EMBL" id="CAK0809877.1"/>
    </source>
</evidence>
<gene>
    <name evidence="1" type="ORF">PCOR1329_LOCUS15007</name>
</gene>
<sequence length="130" mass="14267">MVMPHDPQGVRHSARSSRATDYLYIRGASCLCQRGGEEAALGARGALGEARCTAPYTRFWVRGVSISTVAGQQPDRTRGGPCVILTPACTSVHDAAPLPTLTIGPGFRQERRLETELRWGSKEREREEEE</sequence>
<accession>A0ABN9QXF4</accession>